<gene>
    <name evidence="1" type="ORF">GJR95_08560</name>
</gene>
<dbReference type="KEGG" id="senf:GJR95_08560"/>
<sequence>MLLYYGRFFTSDQGIQVAFTHLSDLYSTESLKQFASQVSEQYRLLEDQLSEQEEVMIITAPDLTATEIVFLTSHPAAEVDPNRTDIVSAKVTNLQALCRLGKS</sequence>
<evidence type="ECO:0000313" key="1">
    <source>
        <dbReference type="EMBL" id="QHV95069.1"/>
    </source>
</evidence>
<accession>A0A6P1VTX7</accession>
<dbReference type="Proteomes" id="UP000464577">
    <property type="component" value="Chromosome"/>
</dbReference>
<reference evidence="1 2" key="1">
    <citation type="submission" date="2019-11" db="EMBL/GenBank/DDBJ databases">
        <title>Spirosoma endbachense sp. nov., isolated from a natural salt meadow.</title>
        <authorList>
            <person name="Rojas J."/>
            <person name="Ambika Manirajan B."/>
            <person name="Ratering S."/>
            <person name="Suarez C."/>
            <person name="Geissler-Plaum R."/>
            <person name="Schnell S."/>
        </authorList>
    </citation>
    <scope>NUCLEOTIDE SEQUENCE [LARGE SCALE GENOMIC DNA]</scope>
    <source>
        <strain evidence="1 2">I-24</strain>
    </source>
</reference>
<dbReference type="AlphaFoldDB" id="A0A6P1VTX7"/>
<proteinExistence type="predicted"/>
<name>A0A6P1VTX7_9BACT</name>
<evidence type="ECO:0000313" key="2">
    <source>
        <dbReference type="Proteomes" id="UP000464577"/>
    </source>
</evidence>
<protein>
    <submittedName>
        <fullName evidence="1">Uncharacterized protein</fullName>
    </submittedName>
</protein>
<dbReference type="RefSeq" id="WP_162385484.1">
    <property type="nucleotide sequence ID" value="NZ_CP045997.1"/>
</dbReference>
<keyword evidence="2" id="KW-1185">Reference proteome</keyword>
<organism evidence="1 2">
    <name type="scientific">Spirosoma endbachense</name>
    <dbReference type="NCBI Taxonomy" id="2666025"/>
    <lineage>
        <taxon>Bacteria</taxon>
        <taxon>Pseudomonadati</taxon>
        <taxon>Bacteroidota</taxon>
        <taxon>Cytophagia</taxon>
        <taxon>Cytophagales</taxon>
        <taxon>Cytophagaceae</taxon>
        <taxon>Spirosoma</taxon>
    </lineage>
</organism>
<dbReference type="EMBL" id="CP045997">
    <property type="protein sequence ID" value="QHV95069.1"/>
    <property type="molecule type" value="Genomic_DNA"/>
</dbReference>